<dbReference type="GO" id="GO:0007165">
    <property type="term" value="P:signal transduction"/>
    <property type="evidence" value="ECO:0007669"/>
    <property type="project" value="TreeGrafter"/>
</dbReference>
<evidence type="ECO:0000313" key="3">
    <source>
        <dbReference type="EMBL" id="PSC74446.1"/>
    </source>
</evidence>
<keyword evidence="4" id="KW-1185">Reference proteome</keyword>
<dbReference type="STRING" id="554055.A0A2P6VK15"/>
<dbReference type="Pfam" id="PF05794">
    <property type="entry name" value="Tcp11"/>
    <property type="match status" value="1"/>
</dbReference>
<gene>
    <name evidence="3" type="ORF">C2E20_2104</name>
</gene>
<evidence type="ECO:0000256" key="1">
    <source>
        <dbReference type="ARBA" id="ARBA00010954"/>
    </source>
</evidence>
<dbReference type="OrthoDB" id="514638at2759"/>
<dbReference type="InterPro" id="IPR008862">
    <property type="entry name" value="Tcp11"/>
</dbReference>
<protein>
    <submittedName>
        <fullName evidence="3">T-complex 11</fullName>
    </submittedName>
</protein>
<dbReference type="AlphaFoldDB" id="A0A2P6VK15"/>
<name>A0A2P6VK15_9CHLO</name>
<sequence>MAATVARAGHAVARAREAAAEQKLRAAMEAARRKLHLVQRLERAEGARQEALMAVMAGQARRSSEGFLTREAVRRTQLRRRSSSRKLQAAWRAFCEHRQTTRGLAAAFVDTGVPFTVPLGQATLGSQAAAERCATAGATAEAKLEMPPLRSIAVPAGSPLPVAPVVGAGTFEHLAATLSARSTLNAAQALLQRLESRVTVKGVSTGCCAGLLRRLFPRVPPGCTTERYPPRIFLCAYMILGHPDVVFNKQGEREDALTFAGQDMLATFEALLARLADAPLAVDGPGAERTACAAADEEGMVLGEEERSAAMVASLAAMLQRFDETWVAYLEQFVAWKSADAAGLETDLIRAAVELERSRLAKLANGGSATPHRLRSPEDLQALGAAADHDLQLIAERVRRLTGTQGALRLQAALAAARAAAAAEATAREAAATAACDVEPHLPPAASLARSPSKSPIKKASRSHGAYGGESSGGSLDVVTPEPASQLSSVMLLGASPSSGALVAAALAPVDMEAALSQHPNLGLCWQLLYEPQWQMPTSELETAWGDALGRTDPKAEAPPSPEELAGIDMNAVAALTQRRIKRIAERAFWDAVQEKLGGGLSGGSGGAANMSGEAPAAASQVAALLAELGGQLAEVLPSGAAAEVTAALDAQALSHSLLAPGGGLDAPVLLRLLEWCGSLVAMHGAPARDADATAAQKLVRQQLAVAAGNVSATAAVATRALRLLTIQLKLLRADAANVHLHALSVQLQSEGAAAYATTKFEAMLGRAELYQEAQLSALLPHTRAWLADASGQLPHIEQGLVRMVSGEGIIGRLTVPETLRLDAMRLHAAQGDFQRLLVLTTCLLLVRQGAAAAGLPFGQSELAAAKRRLSAVLADPSMRMPELAAECAALAGGEADAGRERAVQDSIHRMLSRGSGAMKALTSGLTTALLALLLFGLETVHAQEQVSLALRRCGAGDLAGEAADLARQLANMAAISEAVCAQWYDALSRDLL</sequence>
<organism evidence="3 4">
    <name type="scientific">Micractinium conductrix</name>
    <dbReference type="NCBI Taxonomy" id="554055"/>
    <lineage>
        <taxon>Eukaryota</taxon>
        <taxon>Viridiplantae</taxon>
        <taxon>Chlorophyta</taxon>
        <taxon>core chlorophytes</taxon>
        <taxon>Trebouxiophyceae</taxon>
        <taxon>Chlorellales</taxon>
        <taxon>Chlorellaceae</taxon>
        <taxon>Chlorella clade</taxon>
        <taxon>Micractinium</taxon>
    </lineage>
</organism>
<proteinExistence type="inferred from homology"/>
<reference evidence="3 4" key="1">
    <citation type="journal article" date="2018" name="Plant J.">
        <title>Genome sequences of Chlorella sorokiniana UTEX 1602 and Micractinium conductrix SAG 241.80: implications to maltose excretion by a green alga.</title>
        <authorList>
            <person name="Arriola M.B."/>
            <person name="Velmurugan N."/>
            <person name="Zhang Y."/>
            <person name="Plunkett M.H."/>
            <person name="Hondzo H."/>
            <person name="Barney B.M."/>
        </authorList>
    </citation>
    <scope>NUCLEOTIDE SEQUENCE [LARGE SCALE GENOMIC DNA]</scope>
    <source>
        <strain evidence="3 4">SAG 241.80</strain>
    </source>
</reference>
<dbReference type="PANTHER" id="PTHR12832">
    <property type="entry name" value="TESTIS-SPECIFIC PROTEIN PBS13 T-COMPLEX 11"/>
    <property type="match status" value="1"/>
</dbReference>
<feature type="region of interest" description="Disordered" evidence="2">
    <location>
        <begin position="443"/>
        <end position="480"/>
    </location>
</feature>
<evidence type="ECO:0000256" key="2">
    <source>
        <dbReference type="SAM" id="MobiDB-lite"/>
    </source>
</evidence>
<evidence type="ECO:0000313" key="4">
    <source>
        <dbReference type="Proteomes" id="UP000239649"/>
    </source>
</evidence>
<accession>A0A2P6VK15</accession>
<dbReference type="Proteomes" id="UP000239649">
    <property type="component" value="Unassembled WGS sequence"/>
</dbReference>
<dbReference type="PANTHER" id="PTHR12832:SF11">
    <property type="entry name" value="LD23868P"/>
    <property type="match status" value="1"/>
</dbReference>
<comment type="similarity">
    <text evidence="1">Belongs to the TCP11 family.</text>
</comment>
<comment type="caution">
    <text evidence="3">The sequence shown here is derived from an EMBL/GenBank/DDBJ whole genome shotgun (WGS) entry which is preliminary data.</text>
</comment>
<dbReference type="EMBL" id="LHPF02000004">
    <property type="protein sequence ID" value="PSC74446.1"/>
    <property type="molecule type" value="Genomic_DNA"/>
</dbReference>